<reference evidence="3" key="1">
    <citation type="submission" date="2016-10" db="EMBL/GenBank/DDBJ databases">
        <authorList>
            <person name="Varghese N."/>
            <person name="Submissions S."/>
        </authorList>
    </citation>
    <scope>NUCLEOTIDE SEQUENCE [LARGE SCALE GENOMIC DNA]</scope>
    <source>
        <strain evidence="3">DSM 23095</strain>
    </source>
</reference>
<evidence type="ECO:0000259" key="1">
    <source>
        <dbReference type="Pfam" id="PF01610"/>
    </source>
</evidence>
<keyword evidence="3" id="KW-1185">Reference proteome</keyword>
<protein>
    <submittedName>
        <fullName evidence="2">Transposase</fullName>
    </submittedName>
</protein>
<dbReference type="Proteomes" id="UP000199060">
    <property type="component" value="Unassembled WGS sequence"/>
</dbReference>
<name>A0A1G6Q389_9BACT</name>
<gene>
    <name evidence="2" type="ORF">SAMN04488104_10081</name>
</gene>
<accession>A0A1G6Q389</accession>
<evidence type="ECO:0000313" key="2">
    <source>
        <dbReference type="EMBL" id="SDC86404.1"/>
    </source>
</evidence>
<organism evidence="2 3">
    <name type="scientific">Algoriphagus faecimaris</name>
    <dbReference type="NCBI Taxonomy" id="686796"/>
    <lineage>
        <taxon>Bacteria</taxon>
        <taxon>Pseudomonadati</taxon>
        <taxon>Bacteroidota</taxon>
        <taxon>Cytophagia</taxon>
        <taxon>Cytophagales</taxon>
        <taxon>Cyclobacteriaceae</taxon>
        <taxon>Algoriphagus</taxon>
    </lineage>
</organism>
<feature type="domain" description="Transposase IS204/IS1001/IS1096/IS1165 DDE" evidence="1">
    <location>
        <begin position="2"/>
        <end position="95"/>
    </location>
</feature>
<dbReference type="EMBL" id="FNAC01000008">
    <property type="protein sequence ID" value="SDC86404.1"/>
    <property type="molecule type" value="Genomic_DNA"/>
</dbReference>
<sequence>MSKAWQVRENFKDLFGSSSLFATSSLLKWMTNAYSRKIAEIDKVVNMFKSHLNGVINALTERISNAMAERLNGKIQELKTVGRGYRTFTNFRSAILFFNGGLNLYPH</sequence>
<dbReference type="STRING" id="686796.SAMN04488104_10081"/>
<evidence type="ECO:0000313" key="3">
    <source>
        <dbReference type="Proteomes" id="UP000199060"/>
    </source>
</evidence>
<proteinExistence type="predicted"/>
<dbReference type="AlphaFoldDB" id="A0A1G6Q389"/>
<dbReference type="Pfam" id="PF01610">
    <property type="entry name" value="DDE_Tnp_ISL3"/>
    <property type="match status" value="1"/>
</dbReference>
<dbReference type="InterPro" id="IPR002560">
    <property type="entry name" value="Transposase_DDE"/>
</dbReference>